<gene>
    <name evidence="1" type="ORF">ACFQS1_31135</name>
</gene>
<keyword evidence="2" id="KW-1185">Reference proteome</keyword>
<evidence type="ECO:0000313" key="1">
    <source>
        <dbReference type="EMBL" id="MFC7278458.1"/>
    </source>
</evidence>
<protein>
    <submittedName>
        <fullName evidence="1">Uncharacterized protein</fullName>
    </submittedName>
</protein>
<organism evidence="1 2">
    <name type="scientific">Paractinoplanes rhizophilus</name>
    <dbReference type="NCBI Taxonomy" id="1416877"/>
    <lineage>
        <taxon>Bacteria</taxon>
        <taxon>Bacillati</taxon>
        <taxon>Actinomycetota</taxon>
        <taxon>Actinomycetes</taxon>
        <taxon>Micromonosporales</taxon>
        <taxon>Micromonosporaceae</taxon>
        <taxon>Paractinoplanes</taxon>
    </lineage>
</organism>
<accession>A0ABW2I0S9</accession>
<dbReference type="Proteomes" id="UP001596548">
    <property type="component" value="Unassembled WGS sequence"/>
</dbReference>
<dbReference type="EMBL" id="JBHTBJ010000033">
    <property type="protein sequence ID" value="MFC7278458.1"/>
    <property type="molecule type" value="Genomic_DNA"/>
</dbReference>
<reference evidence="2" key="1">
    <citation type="journal article" date="2019" name="Int. J. Syst. Evol. Microbiol.">
        <title>The Global Catalogue of Microorganisms (GCM) 10K type strain sequencing project: providing services to taxonomists for standard genome sequencing and annotation.</title>
        <authorList>
            <consortium name="The Broad Institute Genomics Platform"/>
            <consortium name="The Broad Institute Genome Sequencing Center for Infectious Disease"/>
            <person name="Wu L."/>
            <person name="Ma J."/>
        </authorList>
    </citation>
    <scope>NUCLEOTIDE SEQUENCE [LARGE SCALE GENOMIC DNA]</scope>
    <source>
        <strain evidence="2">XZYJT-10</strain>
    </source>
</reference>
<sequence length="260" mass="28240">MPAVGVLSRADPVPPGIAAQLEYFQGGGDACGFGLSNFAVAVRNRPDLDFMAAPDVLDVCIYGYAPDGDVVVNIFDPSGKHTESRTFSPATLDSLNAFPFRRIHSDPSGRYLIEATQNGLTVSTVIEVRPAPTPQFIGYVNDHQGLADEGGFIWMKPGGTVRLAVGGYKPNSTVQIRIYHNPHTRESDGVTVMDYLTSHPVTVDSRGGGIWALKTEPSDPGECYMLDSELVTRRMYPAPDAPEAPSIRWQLTLCLIDRPF</sequence>
<evidence type="ECO:0000313" key="2">
    <source>
        <dbReference type="Proteomes" id="UP001596548"/>
    </source>
</evidence>
<comment type="caution">
    <text evidence="1">The sequence shown here is derived from an EMBL/GenBank/DDBJ whole genome shotgun (WGS) entry which is preliminary data.</text>
</comment>
<name>A0ABW2I0S9_9ACTN</name>
<proteinExistence type="predicted"/>
<dbReference type="RefSeq" id="WP_378975322.1">
    <property type="nucleotide sequence ID" value="NZ_JBHTBJ010000033.1"/>
</dbReference>